<name>A0A367K8K7_RHIAZ</name>
<dbReference type="GO" id="GO:0005740">
    <property type="term" value="C:mitochondrial envelope"/>
    <property type="evidence" value="ECO:0007669"/>
    <property type="project" value="TreeGrafter"/>
</dbReference>
<sequence>MFLLSTGTHWTLCFTAKRLLTTTIPKRTLKKVIDNGQTVTEIHVVGRKKPRSRLSEKLQKLREEGWKKIDHIKYKALAPPKEVEVAKLAHGLDKVLFRRGVHYLKDPVTHKYNFTPYLEFITQPANINFDALPPYITSSKDNNLIEMARKYHKRYVGSTSSVSATLSQFYFAMSNFKRINITGLSSVFQDKSTKFTRGTQVAATIYLRWKDGVYAIDADKAIDGDETILSVMVYIIMHVYLYKINPCVFQKGKSLEKVLTLEPNEFEKYLKDNQDINVEEERNRPESYAYGHAGKFLLRSQLDCYHPNLKRKTFDLKTRAAIPVRLDVKNYEKYVGYRINRYRGYYESYEREYYDMIRSAFLKYSFQVRIGHMDGILVAYHNTRKIFGFQYISRNEMDLRLFGSRKIGDQVFNNSLTLLQTVLDTATQKYPESTLRISFNTVPGKDIAKMYIYVEKVPPGKEDDPEYAMKPYEEITEYKLEVTSFVNGKRIHGPLTFEDPHKDMWRTQYKFGEVDVSKREGIGRAFEQMRKKQASVASMTSENRSILLTRLEEMSIKGLQEELKQKEKQGKIKQEKVEQKDESKIEQEEVDQKGKEKQIE</sequence>
<keyword evidence="3" id="KW-1185">Reference proteome</keyword>
<comment type="caution">
    <text evidence="2">The sequence shown here is derived from an EMBL/GenBank/DDBJ whole genome shotgun (WGS) entry which is preliminary data.</text>
</comment>
<feature type="region of interest" description="Disordered" evidence="1">
    <location>
        <begin position="564"/>
        <end position="600"/>
    </location>
</feature>
<evidence type="ECO:0000313" key="3">
    <source>
        <dbReference type="Proteomes" id="UP000252139"/>
    </source>
</evidence>
<dbReference type="EMBL" id="PJQL01000218">
    <property type="protein sequence ID" value="RCH98171.1"/>
    <property type="molecule type" value="Genomic_DNA"/>
</dbReference>
<proteinExistence type="predicted"/>
<dbReference type="OrthoDB" id="10249045at2759"/>
<dbReference type="AlphaFoldDB" id="A0A367K8K7"/>
<protein>
    <recommendedName>
        <fullName evidence="4">Pet127-domain-containing protein</fullName>
    </recommendedName>
</protein>
<dbReference type="PANTHER" id="PTHR31014:SF0">
    <property type="entry name" value="MITOCHONDRIAL TRANSLATION SYSTEM COMPONENT PET127-RELATED"/>
    <property type="match status" value="1"/>
</dbReference>
<dbReference type="Pfam" id="PF08634">
    <property type="entry name" value="Pet127"/>
    <property type="match status" value="1"/>
</dbReference>
<reference evidence="2 3" key="1">
    <citation type="journal article" date="2018" name="G3 (Bethesda)">
        <title>Phylogenetic and Phylogenomic Definition of Rhizopus Species.</title>
        <authorList>
            <person name="Gryganskyi A.P."/>
            <person name="Golan J."/>
            <person name="Dolatabadi S."/>
            <person name="Mondo S."/>
            <person name="Robb S."/>
            <person name="Idnurm A."/>
            <person name="Muszewska A."/>
            <person name="Steczkiewicz K."/>
            <person name="Masonjones S."/>
            <person name="Liao H.L."/>
            <person name="Gajdeczka M.T."/>
            <person name="Anike F."/>
            <person name="Vuek A."/>
            <person name="Anishchenko I.M."/>
            <person name="Voigt K."/>
            <person name="de Hoog G.S."/>
            <person name="Smith M.E."/>
            <person name="Heitman J."/>
            <person name="Vilgalys R."/>
            <person name="Stajich J.E."/>
        </authorList>
    </citation>
    <scope>NUCLEOTIDE SEQUENCE [LARGE SCALE GENOMIC DNA]</scope>
    <source>
        <strain evidence="2 3">CBS 357.93</strain>
    </source>
</reference>
<dbReference type="STRING" id="86630.A0A367K8K7"/>
<organism evidence="2 3">
    <name type="scientific">Rhizopus azygosporus</name>
    <name type="common">Rhizopus microsporus var. azygosporus</name>
    <dbReference type="NCBI Taxonomy" id="86630"/>
    <lineage>
        <taxon>Eukaryota</taxon>
        <taxon>Fungi</taxon>
        <taxon>Fungi incertae sedis</taxon>
        <taxon>Mucoromycota</taxon>
        <taxon>Mucoromycotina</taxon>
        <taxon>Mucoromycetes</taxon>
        <taxon>Mucorales</taxon>
        <taxon>Mucorineae</taxon>
        <taxon>Rhizopodaceae</taxon>
        <taxon>Rhizopus</taxon>
    </lineage>
</organism>
<evidence type="ECO:0008006" key="4">
    <source>
        <dbReference type="Google" id="ProtNLM"/>
    </source>
</evidence>
<dbReference type="PANTHER" id="PTHR31014">
    <property type="entry name" value="MITOCHONDRIAL TRANSLATION SYSTEM COMPONENT PET127-RELATED"/>
    <property type="match status" value="1"/>
</dbReference>
<dbReference type="GO" id="GO:0000964">
    <property type="term" value="P:mitochondrial RNA 5'-end processing"/>
    <property type="evidence" value="ECO:0007669"/>
    <property type="project" value="TreeGrafter"/>
</dbReference>
<evidence type="ECO:0000256" key="1">
    <source>
        <dbReference type="SAM" id="MobiDB-lite"/>
    </source>
</evidence>
<dbReference type="InterPro" id="IPR013943">
    <property type="entry name" value="Pet127"/>
</dbReference>
<dbReference type="Proteomes" id="UP000252139">
    <property type="component" value="Unassembled WGS sequence"/>
</dbReference>
<gene>
    <name evidence="2" type="ORF">CU097_014066</name>
</gene>
<accession>A0A367K8K7</accession>
<evidence type="ECO:0000313" key="2">
    <source>
        <dbReference type="EMBL" id="RCH98171.1"/>
    </source>
</evidence>